<name>A0A507ATY7_9PEZI</name>
<dbReference type="GeneID" id="41968810"/>
<dbReference type="Proteomes" id="UP000319257">
    <property type="component" value="Unassembled WGS sequence"/>
</dbReference>
<protein>
    <submittedName>
        <fullName evidence="2">Uncharacterized protein</fullName>
    </submittedName>
</protein>
<evidence type="ECO:0000313" key="3">
    <source>
        <dbReference type="Proteomes" id="UP000319257"/>
    </source>
</evidence>
<keyword evidence="3" id="KW-1185">Reference proteome</keyword>
<feature type="region of interest" description="Disordered" evidence="1">
    <location>
        <begin position="108"/>
        <end position="138"/>
    </location>
</feature>
<dbReference type="EMBL" id="SKBQ01000005">
    <property type="protein sequence ID" value="TPX10166.1"/>
    <property type="molecule type" value="Genomic_DNA"/>
</dbReference>
<organism evidence="2 3">
    <name type="scientific">Thyridium curvatum</name>
    <dbReference type="NCBI Taxonomy" id="1093900"/>
    <lineage>
        <taxon>Eukaryota</taxon>
        <taxon>Fungi</taxon>
        <taxon>Dikarya</taxon>
        <taxon>Ascomycota</taxon>
        <taxon>Pezizomycotina</taxon>
        <taxon>Sordariomycetes</taxon>
        <taxon>Sordariomycetidae</taxon>
        <taxon>Thyridiales</taxon>
        <taxon>Thyridiaceae</taxon>
        <taxon>Thyridium</taxon>
    </lineage>
</organism>
<evidence type="ECO:0000256" key="1">
    <source>
        <dbReference type="SAM" id="MobiDB-lite"/>
    </source>
</evidence>
<sequence length="138" mass="15017">MANTLAEQPADKGCSRASCWEPQSRSDVQREQERDKARAKATSAFYAGMKRCSKGTGFVLPDGLGGPQFLITDWVTGAPRARRATDNMIANMGRAKRRKYFRKLGIEIEDPGSSVEEGSAEEDGGEVKEGTGTGEKEK</sequence>
<feature type="compositionally biased region" description="Basic and acidic residues" evidence="1">
    <location>
        <begin position="125"/>
        <end position="138"/>
    </location>
</feature>
<feature type="region of interest" description="Disordered" evidence="1">
    <location>
        <begin position="1"/>
        <end position="36"/>
    </location>
</feature>
<dbReference type="InParanoid" id="A0A507ATY7"/>
<proteinExistence type="predicted"/>
<reference evidence="2 3" key="1">
    <citation type="submission" date="2019-06" db="EMBL/GenBank/DDBJ databases">
        <title>Draft genome sequence of the filamentous fungus Phialemoniopsis curvata isolated from diesel fuel.</title>
        <authorList>
            <person name="Varaljay V.A."/>
            <person name="Lyon W.J."/>
            <person name="Crouch A.L."/>
            <person name="Drake C.E."/>
            <person name="Hollomon J.M."/>
            <person name="Nadeau L.J."/>
            <person name="Nunn H.S."/>
            <person name="Stevenson B.S."/>
            <person name="Bojanowski C.L."/>
            <person name="Crookes-Goodson W.J."/>
        </authorList>
    </citation>
    <scope>NUCLEOTIDE SEQUENCE [LARGE SCALE GENOMIC DNA]</scope>
    <source>
        <strain evidence="2 3">D216</strain>
    </source>
</reference>
<feature type="compositionally biased region" description="Basic and acidic residues" evidence="1">
    <location>
        <begin position="27"/>
        <end position="36"/>
    </location>
</feature>
<gene>
    <name evidence="2" type="ORF">E0L32_001363</name>
</gene>
<comment type="caution">
    <text evidence="2">The sequence shown here is derived from an EMBL/GenBank/DDBJ whole genome shotgun (WGS) entry which is preliminary data.</text>
</comment>
<dbReference type="RefSeq" id="XP_030991877.1">
    <property type="nucleotide sequence ID" value="XM_031135434.1"/>
</dbReference>
<dbReference type="AlphaFoldDB" id="A0A507ATY7"/>
<evidence type="ECO:0000313" key="2">
    <source>
        <dbReference type="EMBL" id="TPX10166.1"/>
    </source>
</evidence>
<accession>A0A507ATY7</accession>